<gene>
    <name evidence="2" type="ORF">OS493_035347</name>
</gene>
<evidence type="ECO:0000313" key="2">
    <source>
        <dbReference type="EMBL" id="KAJ7321176.1"/>
    </source>
</evidence>
<protein>
    <submittedName>
        <fullName evidence="2">Uncharacterized protein</fullName>
    </submittedName>
</protein>
<dbReference type="Proteomes" id="UP001163046">
    <property type="component" value="Unassembled WGS sequence"/>
</dbReference>
<proteinExistence type="predicted"/>
<dbReference type="EMBL" id="MU827830">
    <property type="protein sequence ID" value="KAJ7321176.1"/>
    <property type="molecule type" value="Genomic_DNA"/>
</dbReference>
<reference evidence="2" key="1">
    <citation type="submission" date="2023-01" db="EMBL/GenBank/DDBJ databases">
        <title>Genome assembly of the deep-sea coral Lophelia pertusa.</title>
        <authorList>
            <person name="Herrera S."/>
            <person name="Cordes E."/>
        </authorList>
    </citation>
    <scope>NUCLEOTIDE SEQUENCE</scope>
    <source>
        <strain evidence="2">USNM1676648</strain>
        <tissue evidence="2">Polyp</tissue>
    </source>
</reference>
<comment type="caution">
    <text evidence="2">The sequence shown here is derived from an EMBL/GenBank/DDBJ whole genome shotgun (WGS) entry which is preliminary data.</text>
</comment>
<accession>A0A9W9Y7L2</accession>
<dbReference type="AlphaFoldDB" id="A0A9W9Y7L2"/>
<evidence type="ECO:0000256" key="1">
    <source>
        <dbReference type="SAM" id="MobiDB-lite"/>
    </source>
</evidence>
<evidence type="ECO:0000313" key="3">
    <source>
        <dbReference type="Proteomes" id="UP001163046"/>
    </source>
</evidence>
<sequence>MISVCLGDKKRTSVHQVNKLLDAGLGKARLSIKKTASHEELSSALEKHFPKLKSAGGFEVLRAEEGGGGQRKLCLVHPAAYEYTATHLKDRLGQAVSYIHPLQCDLDEEPVMVEVGLSPKVNCLNCGKNFAMQTMRDHQLECRGGSSRDATDMPCRDATDMPCRDATNMPRRDATDTPVDVGKKVQDAVPLGFCVCKGRSPLPPLCCWMYRGALFSRSRLAGTPEIAVGSTCGPNAGLGGISLAGSWRVEGDAICSPLFDGHAAFVRLEINNGIAVKLCLESKLNFPVLVFV</sequence>
<keyword evidence="3" id="KW-1185">Reference proteome</keyword>
<dbReference type="OrthoDB" id="5989491at2759"/>
<feature type="compositionally biased region" description="Basic and acidic residues" evidence="1">
    <location>
        <begin position="170"/>
        <end position="180"/>
    </location>
</feature>
<organism evidence="2 3">
    <name type="scientific">Desmophyllum pertusum</name>
    <dbReference type="NCBI Taxonomy" id="174260"/>
    <lineage>
        <taxon>Eukaryota</taxon>
        <taxon>Metazoa</taxon>
        <taxon>Cnidaria</taxon>
        <taxon>Anthozoa</taxon>
        <taxon>Hexacorallia</taxon>
        <taxon>Scleractinia</taxon>
        <taxon>Caryophylliina</taxon>
        <taxon>Caryophylliidae</taxon>
        <taxon>Desmophyllum</taxon>
    </lineage>
</organism>
<feature type="region of interest" description="Disordered" evidence="1">
    <location>
        <begin position="161"/>
        <end position="180"/>
    </location>
</feature>
<name>A0A9W9Y7L2_9CNID</name>